<protein>
    <submittedName>
        <fullName evidence="1">Translation initiation factor 2</fullName>
    </submittedName>
</protein>
<name>A0ABZ0RSV4_9BACI</name>
<gene>
    <name evidence="1" type="ORF">R6U77_15660</name>
</gene>
<evidence type="ECO:0000313" key="1">
    <source>
        <dbReference type="EMBL" id="WPK11308.1"/>
    </source>
</evidence>
<reference evidence="1 2" key="1">
    <citation type="submission" date="2023-09" db="EMBL/GenBank/DDBJ databases">
        <authorList>
            <person name="Page C.A."/>
            <person name="Perez-Diaz I.M."/>
        </authorList>
    </citation>
    <scope>NUCLEOTIDE SEQUENCE [LARGE SCALE GENOMIC DNA]</scope>
    <source>
        <strain evidence="1 2">Ll15</strain>
    </source>
</reference>
<dbReference type="GO" id="GO:0003743">
    <property type="term" value="F:translation initiation factor activity"/>
    <property type="evidence" value="ECO:0007669"/>
    <property type="project" value="UniProtKB-KW"/>
</dbReference>
<keyword evidence="1" id="KW-0648">Protein biosynthesis</keyword>
<organism evidence="1 2">
    <name type="scientific">Lysinibacillus louembei</name>
    <dbReference type="NCBI Taxonomy" id="1470088"/>
    <lineage>
        <taxon>Bacteria</taxon>
        <taxon>Bacillati</taxon>
        <taxon>Bacillota</taxon>
        <taxon>Bacilli</taxon>
        <taxon>Bacillales</taxon>
        <taxon>Bacillaceae</taxon>
        <taxon>Lysinibacillus</taxon>
    </lineage>
</organism>
<dbReference type="RefSeq" id="WP_293919793.1">
    <property type="nucleotide sequence ID" value="NZ_CP137624.1"/>
</dbReference>
<sequence length="83" mass="9475">MTSKEKKTGQSAESTDIQIDRLAYLGTVITVLGYALSAIAEGLELKALEQQKEENFSSTEMTKLHEQMEELTKEVRQLRRMLR</sequence>
<proteinExistence type="predicted"/>
<dbReference type="Proteomes" id="UP001322664">
    <property type="component" value="Chromosome"/>
</dbReference>
<evidence type="ECO:0000313" key="2">
    <source>
        <dbReference type="Proteomes" id="UP001322664"/>
    </source>
</evidence>
<accession>A0ABZ0RSV4</accession>
<keyword evidence="1" id="KW-0396">Initiation factor</keyword>
<keyword evidence="2" id="KW-1185">Reference proteome</keyword>
<dbReference type="EMBL" id="CP137624">
    <property type="protein sequence ID" value="WPK11308.1"/>
    <property type="molecule type" value="Genomic_DNA"/>
</dbReference>